<accession>A0AA36GT96</accession>
<sequence>MQKLRQFAALITLLITLERVLALEFLNVYRKKWKEHYKYYLILLAFALTMFFISVAVVTTYISGNKNPTSMCSVLQATGPIYGTIHFILIALVYLLCFIVLKVIFKRINRRRAPSKDEAWKQKMLLVISGISVILVTVPNVVLCINDWQIPRINDLAVGVTYCLYTIHSGLSLFVYTAFRPDFRHRLLCILQLRRLGYQAQSTKSARINSAFTVFVNVKPLE</sequence>
<feature type="chain" id="PRO_5041414806" description="G-protein coupled receptors family 1 profile domain-containing protein" evidence="6">
    <location>
        <begin position="23"/>
        <end position="222"/>
    </location>
</feature>
<dbReference type="Proteomes" id="UP001176961">
    <property type="component" value="Unassembled WGS sequence"/>
</dbReference>
<keyword evidence="6" id="KW-0732">Signal</keyword>
<dbReference type="InterPro" id="IPR019408">
    <property type="entry name" value="7TM_GPCR_serpentine_rcpt_Srab"/>
</dbReference>
<evidence type="ECO:0000313" key="8">
    <source>
        <dbReference type="Proteomes" id="UP001176961"/>
    </source>
</evidence>
<feature type="transmembrane region" description="Helical" evidence="5">
    <location>
        <begin position="125"/>
        <end position="150"/>
    </location>
</feature>
<dbReference type="Pfam" id="PF10292">
    <property type="entry name" value="7TM_GPCR_Srab"/>
    <property type="match status" value="1"/>
</dbReference>
<reference evidence="7" key="1">
    <citation type="submission" date="2023-07" db="EMBL/GenBank/DDBJ databases">
        <authorList>
            <consortium name="CYATHOMIX"/>
        </authorList>
    </citation>
    <scope>NUCLEOTIDE SEQUENCE</scope>
    <source>
        <strain evidence="7">N/A</strain>
    </source>
</reference>
<evidence type="ECO:0000256" key="3">
    <source>
        <dbReference type="ARBA" id="ARBA00022989"/>
    </source>
</evidence>
<feature type="transmembrane region" description="Helical" evidence="5">
    <location>
        <begin position="156"/>
        <end position="179"/>
    </location>
</feature>
<keyword evidence="2 5" id="KW-0812">Transmembrane</keyword>
<organism evidence="7 8">
    <name type="scientific">Cylicocyclus nassatus</name>
    <name type="common">Nematode worm</name>
    <dbReference type="NCBI Taxonomy" id="53992"/>
    <lineage>
        <taxon>Eukaryota</taxon>
        <taxon>Metazoa</taxon>
        <taxon>Ecdysozoa</taxon>
        <taxon>Nematoda</taxon>
        <taxon>Chromadorea</taxon>
        <taxon>Rhabditida</taxon>
        <taxon>Rhabditina</taxon>
        <taxon>Rhabditomorpha</taxon>
        <taxon>Strongyloidea</taxon>
        <taxon>Strongylidae</taxon>
        <taxon>Cylicocyclus</taxon>
    </lineage>
</organism>
<dbReference type="AlphaFoldDB" id="A0AA36GT96"/>
<name>A0AA36GT96_CYLNA</name>
<feature type="transmembrane region" description="Helical" evidence="5">
    <location>
        <begin position="39"/>
        <end position="62"/>
    </location>
</feature>
<evidence type="ECO:0000256" key="4">
    <source>
        <dbReference type="ARBA" id="ARBA00023136"/>
    </source>
</evidence>
<keyword evidence="8" id="KW-1185">Reference proteome</keyword>
<feature type="transmembrane region" description="Helical" evidence="5">
    <location>
        <begin position="82"/>
        <end position="105"/>
    </location>
</feature>
<keyword evidence="3 5" id="KW-1133">Transmembrane helix</keyword>
<feature type="signal peptide" evidence="6">
    <location>
        <begin position="1"/>
        <end position="22"/>
    </location>
</feature>
<comment type="caution">
    <text evidence="7">The sequence shown here is derived from an EMBL/GenBank/DDBJ whole genome shotgun (WGS) entry which is preliminary data.</text>
</comment>
<keyword evidence="4 5" id="KW-0472">Membrane</keyword>
<dbReference type="SUPFAM" id="SSF81321">
    <property type="entry name" value="Family A G protein-coupled receptor-like"/>
    <property type="match status" value="1"/>
</dbReference>
<evidence type="ECO:0000256" key="6">
    <source>
        <dbReference type="SAM" id="SignalP"/>
    </source>
</evidence>
<dbReference type="Gene3D" id="1.20.1070.10">
    <property type="entry name" value="Rhodopsin 7-helix transmembrane proteins"/>
    <property type="match status" value="1"/>
</dbReference>
<evidence type="ECO:0000256" key="5">
    <source>
        <dbReference type="SAM" id="Phobius"/>
    </source>
</evidence>
<evidence type="ECO:0000256" key="2">
    <source>
        <dbReference type="ARBA" id="ARBA00022692"/>
    </source>
</evidence>
<dbReference type="GO" id="GO:0016020">
    <property type="term" value="C:membrane"/>
    <property type="evidence" value="ECO:0007669"/>
    <property type="project" value="UniProtKB-SubCell"/>
</dbReference>
<dbReference type="EMBL" id="CATQJL010000223">
    <property type="protein sequence ID" value="CAJ0597940.1"/>
    <property type="molecule type" value="Genomic_DNA"/>
</dbReference>
<evidence type="ECO:0000256" key="1">
    <source>
        <dbReference type="ARBA" id="ARBA00004141"/>
    </source>
</evidence>
<proteinExistence type="predicted"/>
<evidence type="ECO:0000313" key="7">
    <source>
        <dbReference type="EMBL" id="CAJ0597940.1"/>
    </source>
</evidence>
<comment type="subcellular location">
    <subcellularLocation>
        <location evidence="1">Membrane</location>
        <topology evidence="1">Multi-pass membrane protein</topology>
    </subcellularLocation>
</comment>
<protein>
    <recommendedName>
        <fullName evidence="9">G-protein coupled receptors family 1 profile domain-containing protein</fullName>
    </recommendedName>
</protein>
<gene>
    <name evidence="7" type="ORF">CYNAS_LOCUS9923</name>
</gene>
<evidence type="ECO:0008006" key="9">
    <source>
        <dbReference type="Google" id="ProtNLM"/>
    </source>
</evidence>